<evidence type="ECO:0000256" key="1">
    <source>
        <dbReference type="SAM" id="Phobius"/>
    </source>
</evidence>
<dbReference type="Proteomes" id="UP000817854">
    <property type="component" value="Unassembled WGS sequence"/>
</dbReference>
<evidence type="ECO:0000313" key="3">
    <source>
        <dbReference type="Proteomes" id="UP000817854"/>
    </source>
</evidence>
<comment type="caution">
    <text evidence="2">The sequence shown here is derived from an EMBL/GenBank/DDBJ whole genome shotgun (WGS) entry which is preliminary data.</text>
</comment>
<reference evidence="2" key="1">
    <citation type="submission" date="2019-05" db="EMBL/GenBank/DDBJ databases">
        <authorList>
            <person name="Lianzixin W."/>
        </authorList>
    </citation>
    <scope>NUCLEOTIDE SEQUENCE</scope>
    <source>
        <strain evidence="2">EC11</strain>
    </source>
</reference>
<evidence type="ECO:0000313" key="2">
    <source>
        <dbReference type="EMBL" id="NHN26319.1"/>
    </source>
</evidence>
<keyword evidence="1" id="KW-1133">Transmembrane helix</keyword>
<dbReference type="EMBL" id="VEVQ02000007">
    <property type="protein sequence ID" value="NHN26319.1"/>
    <property type="molecule type" value="Genomic_DNA"/>
</dbReference>
<dbReference type="RefSeq" id="WP_140962651.1">
    <property type="nucleotide sequence ID" value="NZ_VEVQ02000007.1"/>
</dbReference>
<feature type="transmembrane region" description="Helical" evidence="1">
    <location>
        <begin position="71"/>
        <end position="89"/>
    </location>
</feature>
<feature type="transmembrane region" description="Helical" evidence="1">
    <location>
        <begin position="12"/>
        <end position="29"/>
    </location>
</feature>
<keyword evidence="3" id="KW-1185">Reference proteome</keyword>
<proteinExistence type="predicted"/>
<keyword evidence="1" id="KW-0472">Membrane</keyword>
<reference evidence="2" key="2">
    <citation type="submission" date="2020-02" db="EMBL/GenBank/DDBJ databases">
        <title>Flavobacterium profundi sp. nov., isolated from a deep-sea seamount.</title>
        <authorList>
            <person name="Zhang D.-C."/>
        </authorList>
    </citation>
    <scope>NUCLEOTIDE SEQUENCE</scope>
    <source>
        <strain evidence="2">EC11</strain>
    </source>
</reference>
<organism evidence="2 3">
    <name type="scientific">Flavobacterium jejuense</name>
    <dbReference type="NCBI Taxonomy" id="1544455"/>
    <lineage>
        <taxon>Bacteria</taxon>
        <taxon>Pseudomonadati</taxon>
        <taxon>Bacteroidota</taxon>
        <taxon>Flavobacteriia</taxon>
        <taxon>Flavobacteriales</taxon>
        <taxon>Flavobacteriaceae</taxon>
        <taxon>Flavobacterium</taxon>
    </lineage>
</organism>
<feature type="transmembrane region" description="Helical" evidence="1">
    <location>
        <begin position="41"/>
        <end position="64"/>
    </location>
</feature>
<sequence>MEHQKNNSDIVLLLVVAWMLFSRLFWFIIPKVFTSYYEFYWFPIVNSVLTLLWICIPFAIAYTIKDKDKQLLALVFAGIYSLFNLYEIAQMFSNSSFNF</sequence>
<protein>
    <submittedName>
        <fullName evidence="2">Uncharacterized protein</fullName>
    </submittedName>
</protein>
<gene>
    <name evidence="2" type="ORF">FIA58_011575</name>
</gene>
<accession>A0ABX0IWY9</accession>
<name>A0ABX0IWY9_9FLAO</name>
<keyword evidence="1" id="KW-0812">Transmembrane</keyword>